<dbReference type="GO" id="GO:0016071">
    <property type="term" value="P:mRNA metabolic process"/>
    <property type="evidence" value="ECO:0007669"/>
    <property type="project" value="UniProtKB-ARBA"/>
</dbReference>
<feature type="region of interest" description="Disordered" evidence="1">
    <location>
        <begin position="22"/>
        <end position="143"/>
    </location>
</feature>
<dbReference type="PANTHER" id="PTHR35361">
    <property type="entry name" value="OS08G0443700 PROTEIN"/>
    <property type="match status" value="1"/>
</dbReference>
<dbReference type="Pfam" id="PF15365">
    <property type="entry name" value="PNRC"/>
    <property type="match status" value="1"/>
</dbReference>
<gene>
    <name evidence="2" type="ORF">C2845_PM17G01990</name>
</gene>
<evidence type="ECO:0000256" key="1">
    <source>
        <dbReference type="SAM" id="MobiDB-lite"/>
    </source>
</evidence>
<dbReference type="InterPro" id="IPR028322">
    <property type="entry name" value="PNRC-like_rgn"/>
</dbReference>
<comment type="caution">
    <text evidence="2">The sequence shown here is derived from an EMBL/GenBank/DDBJ whole genome shotgun (WGS) entry which is preliminary data.</text>
</comment>
<proteinExistence type="predicted"/>
<evidence type="ECO:0000313" key="2">
    <source>
        <dbReference type="EMBL" id="RLM69545.1"/>
    </source>
</evidence>
<sequence>MRVGKEWGRGWVEILARSSVCGPRAHNKKCTGAATSVSSSSSSNGRADSEERWDARKKPAASPASSSSSSSSASRSKRRGSSERPNHSRASSSSAERWDAHKNDSRALQANEIDDGESSTGSNDMEFDNAAQPPPPPLQRAFYAGSGFIKSPEPCMLPMPSFSIRVA</sequence>
<accession>A0A3L6Q0N5</accession>
<dbReference type="Proteomes" id="UP000275267">
    <property type="component" value="Unassembled WGS sequence"/>
</dbReference>
<keyword evidence="3" id="KW-1185">Reference proteome</keyword>
<evidence type="ECO:0000313" key="3">
    <source>
        <dbReference type="Proteomes" id="UP000275267"/>
    </source>
</evidence>
<dbReference type="EMBL" id="PQIB02000014">
    <property type="protein sequence ID" value="RLM69545.1"/>
    <property type="molecule type" value="Genomic_DNA"/>
</dbReference>
<feature type="compositionally biased region" description="Basic and acidic residues" evidence="1">
    <location>
        <begin position="47"/>
        <end position="57"/>
    </location>
</feature>
<dbReference type="PANTHER" id="PTHR35361:SF1">
    <property type="entry name" value="OS08G0443700 PROTEIN"/>
    <property type="match status" value="1"/>
</dbReference>
<feature type="compositionally biased region" description="Low complexity" evidence="1">
    <location>
        <begin position="60"/>
        <end position="74"/>
    </location>
</feature>
<feature type="compositionally biased region" description="Basic and acidic residues" evidence="1">
    <location>
        <begin position="96"/>
        <end position="105"/>
    </location>
</feature>
<protein>
    <submittedName>
        <fullName evidence="2">Uncharacterized protein</fullName>
    </submittedName>
</protein>
<dbReference type="AlphaFoldDB" id="A0A3L6Q0N5"/>
<reference evidence="3" key="1">
    <citation type="journal article" date="2019" name="Nat. Commun.">
        <title>The genome of broomcorn millet.</title>
        <authorList>
            <person name="Zou C."/>
            <person name="Miki D."/>
            <person name="Li D."/>
            <person name="Tang Q."/>
            <person name="Xiao L."/>
            <person name="Rajput S."/>
            <person name="Deng P."/>
            <person name="Jia W."/>
            <person name="Huang R."/>
            <person name="Zhang M."/>
            <person name="Sun Y."/>
            <person name="Hu J."/>
            <person name="Fu X."/>
            <person name="Schnable P.S."/>
            <person name="Li F."/>
            <person name="Zhang H."/>
            <person name="Feng B."/>
            <person name="Zhu X."/>
            <person name="Liu R."/>
            <person name="Schnable J.C."/>
            <person name="Zhu J.-K."/>
            <person name="Zhang H."/>
        </authorList>
    </citation>
    <scope>NUCLEOTIDE SEQUENCE [LARGE SCALE GENOMIC DNA]</scope>
</reference>
<dbReference type="OrthoDB" id="675880at2759"/>
<organism evidence="2 3">
    <name type="scientific">Panicum miliaceum</name>
    <name type="common">Proso millet</name>
    <name type="synonym">Broomcorn millet</name>
    <dbReference type="NCBI Taxonomy" id="4540"/>
    <lineage>
        <taxon>Eukaryota</taxon>
        <taxon>Viridiplantae</taxon>
        <taxon>Streptophyta</taxon>
        <taxon>Embryophyta</taxon>
        <taxon>Tracheophyta</taxon>
        <taxon>Spermatophyta</taxon>
        <taxon>Magnoliopsida</taxon>
        <taxon>Liliopsida</taxon>
        <taxon>Poales</taxon>
        <taxon>Poaceae</taxon>
        <taxon>PACMAD clade</taxon>
        <taxon>Panicoideae</taxon>
        <taxon>Panicodae</taxon>
        <taxon>Paniceae</taxon>
        <taxon>Panicinae</taxon>
        <taxon>Panicum</taxon>
        <taxon>Panicum sect. Panicum</taxon>
    </lineage>
</organism>
<name>A0A3L6Q0N5_PANMI</name>